<keyword evidence="10 12" id="KW-0704">Schiff base</keyword>
<evidence type="ECO:0000256" key="2">
    <source>
        <dbReference type="ARBA" id="ARBA00005120"/>
    </source>
</evidence>
<feature type="active site" description="Proton donor/acceptor" evidence="12 14">
    <location>
        <position position="139"/>
    </location>
</feature>
<evidence type="ECO:0000256" key="9">
    <source>
        <dbReference type="ARBA" id="ARBA00023239"/>
    </source>
</evidence>
<reference evidence="16 17" key="1">
    <citation type="submission" date="2019-08" db="EMBL/GenBank/DDBJ databases">
        <title>Deep-cultivation of Planctomycetes and their phenomic and genomic characterization uncovers novel biology.</title>
        <authorList>
            <person name="Wiegand S."/>
            <person name="Jogler M."/>
            <person name="Boedeker C."/>
            <person name="Pinto D."/>
            <person name="Vollmers J."/>
            <person name="Rivas-Marin E."/>
            <person name="Kohn T."/>
            <person name="Peeters S.H."/>
            <person name="Heuer A."/>
            <person name="Rast P."/>
            <person name="Oberbeckmann S."/>
            <person name="Bunk B."/>
            <person name="Jeske O."/>
            <person name="Meyerdierks A."/>
            <person name="Storesund J.E."/>
            <person name="Kallscheuer N."/>
            <person name="Luecker S."/>
            <person name="Lage O.M."/>
            <person name="Pohl T."/>
            <person name="Merkel B.J."/>
            <person name="Hornburger P."/>
            <person name="Mueller R.-W."/>
            <person name="Bruemmer F."/>
            <person name="Labrenz M."/>
            <person name="Spormann A.M."/>
            <person name="Op den Camp H."/>
            <person name="Overmann J."/>
            <person name="Amann R."/>
            <person name="Jetten M.S.M."/>
            <person name="Mascher T."/>
            <person name="Medema M.H."/>
            <person name="Devos D.P."/>
            <person name="Kaster A.-K."/>
            <person name="Ovreas L."/>
            <person name="Rohde M."/>
            <person name="Galperin M.Y."/>
            <person name="Jogler C."/>
        </authorList>
    </citation>
    <scope>NUCLEOTIDE SEQUENCE [LARGE SCALE GENOMIC DNA]</scope>
    <source>
        <strain evidence="16 17">FC18</strain>
    </source>
</reference>
<dbReference type="GO" id="GO:0009089">
    <property type="term" value="P:lysine biosynthetic process via diaminopimelate"/>
    <property type="evidence" value="ECO:0007669"/>
    <property type="project" value="UniProtKB-UniRule"/>
</dbReference>
<proteinExistence type="inferred from homology"/>
<evidence type="ECO:0000256" key="8">
    <source>
        <dbReference type="ARBA" id="ARBA00023154"/>
    </source>
</evidence>
<feature type="site" description="Part of a proton relay during catalysis" evidence="12">
    <location>
        <position position="50"/>
    </location>
</feature>
<evidence type="ECO:0000256" key="4">
    <source>
        <dbReference type="ARBA" id="ARBA00012086"/>
    </source>
</evidence>
<dbReference type="NCBIfam" id="TIGR00674">
    <property type="entry name" value="dapA"/>
    <property type="match status" value="1"/>
</dbReference>
<dbReference type="InterPro" id="IPR002220">
    <property type="entry name" value="DapA-like"/>
</dbReference>
<dbReference type="GO" id="GO:0005829">
    <property type="term" value="C:cytosol"/>
    <property type="evidence" value="ECO:0007669"/>
    <property type="project" value="TreeGrafter"/>
</dbReference>
<evidence type="ECO:0000313" key="16">
    <source>
        <dbReference type="EMBL" id="QEG23429.1"/>
    </source>
</evidence>
<evidence type="ECO:0000256" key="1">
    <source>
        <dbReference type="ARBA" id="ARBA00003294"/>
    </source>
</evidence>
<feature type="site" description="Part of a proton relay during catalysis" evidence="12">
    <location>
        <position position="113"/>
    </location>
</feature>
<feature type="binding site" evidence="12 15">
    <location>
        <position position="51"/>
    </location>
    <ligand>
        <name>pyruvate</name>
        <dbReference type="ChEBI" id="CHEBI:15361"/>
    </ligand>
</feature>
<evidence type="ECO:0000256" key="15">
    <source>
        <dbReference type="PIRSR" id="PIRSR001365-2"/>
    </source>
</evidence>
<dbReference type="Gene3D" id="3.20.20.70">
    <property type="entry name" value="Aldolase class I"/>
    <property type="match status" value="1"/>
</dbReference>
<dbReference type="STRING" id="980251.GCA_001642875_02746"/>
<dbReference type="SUPFAM" id="SSF51569">
    <property type="entry name" value="Aldolase"/>
    <property type="match status" value="1"/>
</dbReference>
<comment type="subcellular location">
    <subcellularLocation>
        <location evidence="12">Cytoplasm</location>
    </subcellularLocation>
</comment>
<dbReference type="AlphaFoldDB" id="A0A5B9PD94"/>
<evidence type="ECO:0000256" key="10">
    <source>
        <dbReference type="ARBA" id="ARBA00023270"/>
    </source>
</evidence>
<dbReference type="InterPro" id="IPR005263">
    <property type="entry name" value="DapA"/>
</dbReference>
<dbReference type="PIRSF" id="PIRSF001365">
    <property type="entry name" value="DHDPS"/>
    <property type="match status" value="1"/>
</dbReference>
<dbReference type="EC" id="4.3.3.7" evidence="4 12"/>
<dbReference type="GO" id="GO:0019877">
    <property type="term" value="P:diaminopimelate biosynthetic process"/>
    <property type="evidence" value="ECO:0007669"/>
    <property type="project" value="UniProtKB-UniRule"/>
</dbReference>
<keyword evidence="17" id="KW-1185">Reference proteome</keyword>
<dbReference type="Proteomes" id="UP000322214">
    <property type="component" value="Chromosome"/>
</dbReference>
<comment type="pathway">
    <text evidence="2 12">Amino-acid biosynthesis; L-lysine biosynthesis via DAP pathway; (S)-tetrahydrodipicolinate from L-aspartate: step 3/4.</text>
</comment>
<protein>
    <recommendedName>
        <fullName evidence="4 12">4-hydroxy-tetrahydrodipicolinate synthase</fullName>
        <shortName evidence="12">HTPA synthase</shortName>
        <ecNumber evidence="4 12">4.3.3.7</ecNumber>
    </recommendedName>
</protein>
<evidence type="ECO:0000256" key="3">
    <source>
        <dbReference type="ARBA" id="ARBA00007592"/>
    </source>
</evidence>
<dbReference type="EMBL" id="CP042912">
    <property type="protein sequence ID" value="QEG23429.1"/>
    <property type="molecule type" value="Genomic_DNA"/>
</dbReference>
<dbReference type="PANTHER" id="PTHR12128:SF66">
    <property type="entry name" value="4-HYDROXY-2-OXOGLUTARATE ALDOLASE, MITOCHONDRIAL"/>
    <property type="match status" value="1"/>
</dbReference>
<dbReference type="PRINTS" id="PR00146">
    <property type="entry name" value="DHPICSNTHASE"/>
</dbReference>
<keyword evidence="7 12" id="KW-0220">Diaminopimelate biosynthesis</keyword>
<evidence type="ECO:0000256" key="12">
    <source>
        <dbReference type="HAMAP-Rule" id="MF_00418"/>
    </source>
</evidence>
<accession>A0A5B9PD94</accession>
<dbReference type="PANTHER" id="PTHR12128">
    <property type="entry name" value="DIHYDRODIPICOLINATE SYNTHASE"/>
    <property type="match status" value="1"/>
</dbReference>
<dbReference type="UniPathway" id="UPA00034">
    <property type="reaction ID" value="UER00017"/>
</dbReference>
<dbReference type="InterPro" id="IPR013785">
    <property type="entry name" value="Aldolase_TIM"/>
</dbReference>
<keyword evidence="5 12" id="KW-0963">Cytoplasm</keyword>
<dbReference type="HAMAP" id="MF_00418">
    <property type="entry name" value="DapA"/>
    <property type="match status" value="1"/>
</dbReference>
<comment type="caution">
    <text evidence="12">Was originally thought to be a dihydrodipicolinate synthase (DHDPS), catalyzing the condensation of (S)-aspartate-beta-semialdehyde [(S)-ASA] and pyruvate to dihydrodipicolinate (DHDP). However, it was shown in E.coli that the product of the enzymatic reaction is not dihydrodipicolinate but in fact (4S)-4-hydroxy-2,3,4,5-tetrahydro-(2S)-dipicolinic acid (HTPA), and that the consecutive dehydration reaction leading to DHDP is not spontaneous but catalyzed by DapB.</text>
</comment>
<dbReference type="SMART" id="SM01130">
    <property type="entry name" value="DHDPS"/>
    <property type="match status" value="1"/>
</dbReference>
<dbReference type="Pfam" id="PF00701">
    <property type="entry name" value="DHDPS"/>
    <property type="match status" value="1"/>
</dbReference>
<dbReference type="CDD" id="cd00950">
    <property type="entry name" value="DHDPS"/>
    <property type="match status" value="1"/>
</dbReference>
<evidence type="ECO:0000256" key="6">
    <source>
        <dbReference type="ARBA" id="ARBA00022605"/>
    </source>
</evidence>
<evidence type="ECO:0000256" key="11">
    <source>
        <dbReference type="ARBA" id="ARBA00047836"/>
    </source>
</evidence>
<evidence type="ECO:0000313" key="17">
    <source>
        <dbReference type="Proteomes" id="UP000322214"/>
    </source>
</evidence>
<gene>
    <name evidence="16" type="primary">dapA_2</name>
    <name evidence="12" type="synonym">dapA</name>
    <name evidence="16" type="ORF">MFFC18_33280</name>
</gene>
<keyword evidence="8 12" id="KW-0457">Lysine biosynthesis</keyword>
<dbReference type="KEGG" id="mff:MFFC18_33280"/>
<evidence type="ECO:0000256" key="5">
    <source>
        <dbReference type="ARBA" id="ARBA00022490"/>
    </source>
</evidence>
<evidence type="ECO:0000256" key="13">
    <source>
        <dbReference type="PIRNR" id="PIRNR001365"/>
    </source>
</evidence>
<sequence>MSRRGTDFAGLSVAIVTPFKDGGKVDVDTLKQQIEFQIAAGTNCLVPCGTTGESPTLTHPEHERVISETIQAVAGRCKVMAGTGSNSTNEAISLSEWAAKEGADATLQVAPYYNKPSQEGFYQHFKAISESVDVPHCIYNIPGRTGKNIEPETIARIAECKNMVMVKEATGSLDQASQVLSLTDLTLLSGDDSLTLPLLSVGGEGVVSVVGNLVPQDMIALVNAFRDGNVAEAQRLHMQLFPLCRDLLGINSNPIPVKAAMRELGRDSGELRLPMVQLTAAELDFLRKTLGTYGLLKEGVAV</sequence>
<evidence type="ECO:0000256" key="14">
    <source>
        <dbReference type="PIRSR" id="PIRSR001365-1"/>
    </source>
</evidence>
<name>A0A5B9PD94_9BACT</name>
<comment type="function">
    <text evidence="1 12">Catalyzes the condensation of (S)-aspartate-beta-semialdehyde [(S)-ASA] and pyruvate to 4-hydroxy-tetrahydrodipicolinate (HTPA).</text>
</comment>
<comment type="catalytic activity">
    <reaction evidence="11 12">
        <text>L-aspartate 4-semialdehyde + pyruvate = (2S,4S)-4-hydroxy-2,3,4,5-tetrahydrodipicolinate + H2O + H(+)</text>
        <dbReference type="Rhea" id="RHEA:34171"/>
        <dbReference type="ChEBI" id="CHEBI:15361"/>
        <dbReference type="ChEBI" id="CHEBI:15377"/>
        <dbReference type="ChEBI" id="CHEBI:15378"/>
        <dbReference type="ChEBI" id="CHEBI:67139"/>
        <dbReference type="ChEBI" id="CHEBI:537519"/>
        <dbReference type="EC" id="4.3.3.7"/>
    </reaction>
</comment>
<feature type="active site" description="Schiff-base intermediate with substrate" evidence="12 14">
    <location>
        <position position="167"/>
    </location>
</feature>
<evidence type="ECO:0000256" key="7">
    <source>
        <dbReference type="ARBA" id="ARBA00022915"/>
    </source>
</evidence>
<comment type="similarity">
    <text evidence="3 12 13">Belongs to the DapA family.</text>
</comment>
<comment type="subunit">
    <text evidence="12">Homotetramer; dimer of dimers.</text>
</comment>
<keyword evidence="9 12" id="KW-0456">Lyase</keyword>
<keyword evidence="6 12" id="KW-0028">Amino-acid biosynthesis</keyword>
<feature type="binding site" evidence="12 15">
    <location>
        <position position="207"/>
    </location>
    <ligand>
        <name>pyruvate</name>
        <dbReference type="ChEBI" id="CHEBI:15361"/>
    </ligand>
</feature>
<dbReference type="GO" id="GO:0008840">
    <property type="term" value="F:4-hydroxy-tetrahydrodipicolinate synthase activity"/>
    <property type="evidence" value="ECO:0007669"/>
    <property type="project" value="UniProtKB-UniRule"/>
</dbReference>
<organism evidence="16 17">
    <name type="scientific">Mariniblastus fucicola</name>
    <dbReference type="NCBI Taxonomy" id="980251"/>
    <lineage>
        <taxon>Bacteria</taxon>
        <taxon>Pseudomonadati</taxon>
        <taxon>Planctomycetota</taxon>
        <taxon>Planctomycetia</taxon>
        <taxon>Pirellulales</taxon>
        <taxon>Pirellulaceae</taxon>
        <taxon>Mariniblastus</taxon>
    </lineage>
</organism>